<protein>
    <recommendedName>
        <fullName evidence="1">AB hydrolase-1 domain-containing protein</fullName>
    </recommendedName>
</protein>
<keyword evidence="3" id="KW-1185">Reference proteome</keyword>
<dbReference type="AlphaFoldDB" id="A0A9W9G397"/>
<comment type="caution">
    <text evidence="2">The sequence shown here is derived from an EMBL/GenBank/DDBJ whole genome shotgun (WGS) entry which is preliminary data.</text>
</comment>
<dbReference type="Proteomes" id="UP001149074">
    <property type="component" value="Unassembled WGS sequence"/>
</dbReference>
<dbReference type="Pfam" id="PF12697">
    <property type="entry name" value="Abhydrolase_6"/>
    <property type="match status" value="1"/>
</dbReference>
<proteinExistence type="predicted"/>
<evidence type="ECO:0000313" key="3">
    <source>
        <dbReference type="Proteomes" id="UP001149074"/>
    </source>
</evidence>
<dbReference type="PANTHER" id="PTHR37017:SF11">
    <property type="entry name" value="ESTERASE_LIPASE_THIOESTERASE DOMAIN-CONTAINING PROTEIN"/>
    <property type="match status" value="1"/>
</dbReference>
<name>A0A9W9G397_9EURO</name>
<dbReference type="RefSeq" id="XP_056479395.1">
    <property type="nucleotide sequence ID" value="XM_056614354.1"/>
</dbReference>
<organism evidence="2 3">
    <name type="scientific">Penicillium argentinense</name>
    <dbReference type="NCBI Taxonomy" id="1131581"/>
    <lineage>
        <taxon>Eukaryota</taxon>
        <taxon>Fungi</taxon>
        <taxon>Dikarya</taxon>
        <taxon>Ascomycota</taxon>
        <taxon>Pezizomycotina</taxon>
        <taxon>Eurotiomycetes</taxon>
        <taxon>Eurotiomycetidae</taxon>
        <taxon>Eurotiales</taxon>
        <taxon>Aspergillaceae</taxon>
        <taxon>Penicillium</taxon>
    </lineage>
</organism>
<dbReference type="SUPFAM" id="SSF53474">
    <property type="entry name" value="alpha/beta-Hydrolases"/>
    <property type="match status" value="1"/>
</dbReference>
<dbReference type="Gene3D" id="3.40.50.1820">
    <property type="entry name" value="alpha/beta hydrolase"/>
    <property type="match status" value="1"/>
</dbReference>
<dbReference type="GO" id="GO:0017000">
    <property type="term" value="P:antibiotic biosynthetic process"/>
    <property type="evidence" value="ECO:0007669"/>
    <property type="project" value="UniProtKB-ARBA"/>
</dbReference>
<accession>A0A9W9G397</accession>
<evidence type="ECO:0000259" key="1">
    <source>
        <dbReference type="Pfam" id="PF12697"/>
    </source>
</evidence>
<dbReference type="InterPro" id="IPR029058">
    <property type="entry name" value="AB_hydrolase_fold"/>
</dbReference>
<sequence length="250" mass="26775">MSTSKPSVLLIPGAWHQGEAWMLVADLLRDQGYYAEPLTLPSAGGPSSSTIADDAEFIRNKYLNDLIAQGRDVIVVMHSYGGVPGTECVKGFARKDLAAQGKPGGVVALVYVTAYLIHAGESLSSSLPKTEPNIIGSVNGNVTQPADPRHNFYNDLDDETAAKNISRLVHHAMPSFVTPLTYAAYRDVPTSYLFCEQDVALTPGFQRHMAAIAEEGLVRTHTCASGHSPMLSMPQRVVDVIHDAATAVSA</sequence>
<dbReference type="GO" id="GO:0072330">
    <property type="term" value="P:monocarboxylic acid biosynthetic process"/>
    <property type="evidence" value="ECO:0007669"/>
    <property type="project" value="UniProtKB-ARBA"/>
</dbReference>
<dbReference type="EMBL" id="JAPQKI010000002">
    <property type="protein sequence ID" value="KAJ5111325.1"/>
    <property type="molecule type" value="Genomic_DNA"/>
</dbReference>
<dbReference type="InterPro" id="IPR052897">
    <property type="entry name" value="Sec-Metab_Biosynth_Hydrolase"/>
</dbReference>
<reference evidence="2" key="2">
    <citation type="journal article" date="2023" name="IMA Fungus">
        <title>Comparative genomic study of the Penicillium genus elucidates a diverse pangenome and 15 lateral gene transfer events.</title>
        <authorList>
            <person name="Petersen C."/>
            <person name="Sorensen T."/>
            <person name="Nielsen M.R."/>
            <person name="Sondergaard T.E."/>
            <person name="Sorensen J.L."/>
            <person name="Fitzpatrick D.A."/>
            <person name="Frisvad J.C."/>
            <person name="Nielsen K.L."/>
        </authorList>
    </citation>
    <scope>NUCLEOTIDE SEQUENCE</scope>
    <source>
        <strain evidence="2">IBT 30761</strain>
    </source>
</reference>
<gene>
    <name evidence="2" type="ORF">N7532_001860</name>
</gene>
<dbReference type="OrthoDB" id="1263307at2759"/>
<dbReference type="GeneID" id="81353333"/>
<feature type="domain" description="AB hydrolase-1" evidence="1">
    <location>
        <begin position="8"/>
        <end position="240"/>
    </location>
</feature>
<dbReference type="PANTHER" id="PTHR37017">
    <property type="entry name" value="AB HYDROLASE-1 DOMAIN-CONTAINING PROTEIN-RELATED"/>
    <property type="match status" value="1"/>
</dbReference>
<dbReference type="InterPro" id="IPR000073">
    <property type="entry name" value="AB_hydrolase_1"/>
</dbReference>
<evidence type="ECO:0000313" key="2">
    <source>
        <dbReference type="EMBL" id="KAJ5111325.1"/>
    </source>
</evidence>
<reference evidence="2" key="1">
    <citation type="submission" date="2022-11" db="EMBL/GenBank/DDBJ databases">
        <authorList>
            <person name="Petersen C."/>
        </authorList>
    </citation>
    <scope>NUCLEOTIDE SEQUENCE</scope>
    <source>
        <strain evidence="2">IBT 30761</strain>
    </source>
</reference>